<evidence type="ECO:0000313" key="2">
    <source>
        <dbReference type="Proteomes" id="UP000324222"/>
    </source>
</evidence>
<comment type="caution">
    <text evidence="1">The sequence shown here is derived from an EMBL/GenBank/DDBJ whole genome shotgun (WGS) entry which is preliminary data.</text>
</comment>
<dbReference type="EMBL" id="VSRR010002478">
    <property type="protein sequence ID" value="MPC31647.1"/>
    <property type="molecule type" value="Genomic_DNA"/>
</dbReference>
<evidence type="ECO:0000313" key="1">
    <source>
        <dbReference type="EMBL" id="MPC31647.1"/>
    </source>
</evidence>
<dbReference type="Proteomes" id="UP000324222">
    <property type="component" value="Unassembled WGS sequence"/>
</dbReference>
<reference evidence="1 2" key="1">
    <citation type="submission" date="2019-05" db="EMBL/GenBank/DDBJ databases">
        <title>Another draft genome of Portunus trituberculatus and its Hox gene families provides insights of decapod evolution.</title>
        <authorList>
            <person name="Jeong J.-H."/>
            <person name="Song I."/>
            <person name="Kim S."/>
            <person name="Choi T."/>
            <person name="Kim D."/>
            <person name="Ryu S."/>
            <person name="Kim W."/>
        </authorList>
    </citation>
    <scope>NUCLEOTIDE SEQUENCE [LARGE SCALE GENOMIC DNA]</scope>
    <source>
        <tissue evidence="1">Muscle</tissue>
    </source>
</reference>
<protein>
    <submittedName>
        <fullName evidence="1">Uncharacterized protein</fullName>
    </submittedName>
</protein>
<gene>
    <name evidence="1" type="ORF">E2C01_024941</name>
</gene>
<organism evidence="1 2">
    <name type="scientific">Portunus trituberculatus</name>
    <name type="common">Swimming crab</name>
    <name type="synonym">Neptunus trituberculatus</name>
    <dbReference type="NCBI Taxonomy" id="210409"/>
    <lineage>
        <taxon>Eukaryota</taxon>
        <taxon>Metazoa</taxon>
        <taxon>Ecdysozoa</taxon>
        <taxon>Arthropoda</taxon>
        <taxon>Crustacea</taxon>
        <taxon>Multicrustacea</taxon>
        <taxon>Malacostraca</taxon>
        <taxon>Eumalacostraca</taxon>
        <taxon>Eucarida</taxon>
        <taxon>Decapoda</taxon>
        <taxon>Pleocyemata</taxon>
        <taxon>Brachyura</taxon>
        <taxon>Eubrachyura</taxon>
        <taxon>Portunoidea</taxon>
        <taxon>Portunidae</taxon>
        <taxon>Portuninae</taxon>
        <taxon>Portunus</taxon>
    </lineage>
</organism>
<name>A0A5B7EEA1_PORTR</name>
<proteinExistence type="predicted"/>
<sequence length="132" mass="14569">MAAVHVLLLPHLQHTGDICGGLVSLIHHQHPASLDGHHQRRVLVLNEPLTHHRLDCQTLHCCVSVLVENAGKKHYLVNIKEKSVRNLGGIVRSVDLSMGVPNPQHSILHLTHQLPASQFLGFCDASVLQCYV</sequence>
<keyword evidence="2" id="KW-1185">Reference proteome</keyword>
<accession>A0A5B7EEA1</accession>
<dbReference type="AlphaFoldDB" id="A0A5B7EEA1"/>